<evidence type="ECO:0000256" key="25">
    <source>
        <dbReference type="ARBA" id="ARBA00049902"/>
    </source>
</evidence>
<evidence type="ECO:0000259" key="29">
    <source>
        <dbReference type="Pfam" id="PF00912"/>
    </source>
</evidence>
<evidence type="ECO:0000256" key="22">
    <source>
        <dbReference type="ARBA" id="ARBA00023316"/>
    </source>
</evidence>
<dbReference type="GO" id="GO:0008955">
    <property type="term" value="F:peptidoglycan glycosyltransferase activity"/>
    <property type="evidence" value="ECO:0007669"/>
    <property type="project" value="UniProtKB-EC"/>
</dbReference>
<evidence type="ECO:0000256" key="20">
    <source>
        <dbReference type="ARBA" id="ARBA00023251"/>
    </source>
</evidence>
<dbReference type="Gene3D" id="3.40.710.10">
    <property type="entry name" value="DD-peptidase/beta-lactamase superfamily"/>
    <property type="match status" value="1"/>
</dbReference>
<dbReference type="GO" id="GO:0009252">
    <property type="term" value="P:peptidoglycan biosynthetic process"/>
    <property type="evidence" value="ECO:0007669"/>
    <property type="project" value="UniProtKB-KW"/>
</dbReference>
<dbReference type="InterPro" id="IPR036950">
    <property type="entry name" value="PBP_transglycosylase"/>
</dbReference>
<dbReference type="PANTHER" id="PTHR32282">
    <property type="entry name" value="BINDING PROTEIN TRANSPEPTIDASE, PUTATIVE-RELATED"/>
    <property type="match status" value="1"/>
</dbReference>
<comment type="catalytic activity">
    <reaction evidence="23">
        <text>Preferential cleavage: (Ac)2-L-Lys-D-Ala-|-D-Ala. Also transpeptidation of peptidyl-alanyl moieties that are N-acyl substituents of D-alanine.</text>
        <dbReference type="EC" id="3.4.16.4"/>
    </reaction>
</comment>
<protein>
    <recommendedName>
        <fullName evidence="7">Penicillin-binding protein 1A</fullName>
        <ecNumber evidence="24">2.4.99.28</ecNumber>
        <ecNumber evidence="6">3.4.16.4</ecNumber>
    </recommendedName>
</protein>
<dbReference type="InterPro" id="IPR023346">
    <property type="entry name" value="Lysozyme-like_dom_sf"/>
</dbReference>
<evidence type="ECO:0000256" key="13">
    <source>
        <dbReference type="ARBA" id="ARBA00022692"/>
    </source>
</evidence>
<keyword evidence="21" id="KW-0511">Multifunctional enzyme</keyword>
<evidence type="ECO:0000313" key="30">
    <source>
        <dbReference type="EMBL" id="UQK58613.1"/>
    </source>
</evidence>
<evidence type="ECO:0000313" key="31">
    <source>
        <dbReference type="Proteomes" id="UP000831151"/>
    </source>
</evidence>
<comment type="pathway">
    <text evidence="26">Glycan biosynthesis.</text>
</comment>
<dbReference type="FunFam" id="1.10.3810.10:FF:000001">
    <property type="entry name" value="Penicillin-binding protein 1A"/>
    <property type="match status" value="1"/>
</dbReference>
<evidence type="ECO:0000256" key="14">
    <source>
        <dbReference type="ARBA" id="ARBA00022801"/>
    </source>
</evidence>
<comment type="pathway">
    <text evidence="3">Cell wall biogenesis; peptidoglycan biosynthesis.</text>
</comment>
<evidence type="ECO:0000256" key="23">
    <source>
        <dbReference type="ARBA" id="ARBA00034000"/>
    </source>
</evidence>
<gene>
    <name evidence="30" type="ORF">M1R53_05065</name>
</gene>
<dbReference type="GO" id="GO:0006508">
    <property type="term" value="P:proteolysis"/>
    <property type="evidence" value="ECO:0007669"/>
    <property type="project" value="UniProtKB-KW"/>
</dbReference>
<evidence type="ECO:0000259" key="28">
    <source>
        <dbReference type="Pfam" id="PF00905"/>
    </source>
</evidence>
<dbReference type="Pfam" id="PF00905">
    <property type="entry name" value="Transpeptidase"/>
    <property type="match status" value="1"/>
</dbReference>
<dbReference type="GO" id="GO:0008658">
    <property type="term" value="F:penicillin binding"/>
    <property type="evidence" value="ECO:0007669"/>
    <property type="project" value="InterPro"/>
</dbReference>
<evidence type="ECO:0000256" key="5">
    <source>
        <dbReference type="ARBA" id="ARBA00007739"/>
    </source>
</evidence>
<organism evidence="30 31">
    <name type="scientific">Fenollaria massiliensis</name>
    <dbReference type="NCBI Taxonomy" id="938288"/>
    <lineage>
        <taxon>Bacteria</taxon>
        <taxon>Bacillati</taxon>
        <taxon>Bacillota</taxon>
        <taxon>Clostridia</taxon>
        <taxon>Eubacteriales</taxon>
        <taxon>Fenollaria</taxon>
    </lineage>
</organism>
<accession>A0A9E7ITM7</accession>
<comment type="function">
    <text evidence="1">Cell wall formation. Synthesis of cross-linked peptidoglycan from the lipid intermediates. The enzyme has a penicillin-insensitive transglycosylase N-terminal domain (formation of linear glycan strands) and a penicillin-sensitive transpeptidase C-terminal domain (cross-linking of the peptide subunits).</text>
</comment>
<keyword evidence="12" id="KW-0808">Transferase</keyword>
<keyword evidence="10" id="KW-0645">Protease</keyword>
<dbReference type="InterPro" id="IPR001460">
    <property type="entry name" value="PCN-bd_Tpept"/>
</dbReference>
<dbReference type="SUPFAM" id="SSF53955">
    <property type="entry name" value="Lysozyme-like"/>
    <property type="match status" value="1"/>
</dbReference>
<proteinExistence type="inferred from homology"/>
<keyword evidence="11" id="KW-0328">Glycosyltransferase</keyword>
<keyword evidence="17" id="KW-0573">Peptidoglycan synthesis</keyword>
<keyword evidence="14" id="KW-0378">Hydrolase</keyword>
<dbReference type="EMBL" id="CP096649">
    <property type="protein sequence ID" value="UQK58613.1"/>
    <property type="molecule type" value="Genomic_DNA"/>
</dbReference>
<sequence length="978" mass="109863">MSNNKYRRKPRFTLKKLLVITLMTILISLTLFAGSVGLAFVNILTTAPEIDPYSINSGFEETSLIFDKDKNLLEKVETAEYRTFVKLNKVPQYLKDAFISIEDERFYEHPGVDPKGILSSLYENFKAGGVVRGASTITQQLIKNTFLSNEQTLTRKLKEIYLALNLETKLSKDQILESYLNMISLGQNSYGVQEASRTYFSKNVDEINIAQAALLAGIVKGPNIYQPFYRVSPLKFDEATMRKIGETEILGEKYILVFNTKSVQRQKVILKKMLELGKINKTEYDEAINFDVVASLKPSAKKESEITSYATDYVKNQVVEDLMEKYQITKQKAQERLFTGGLRIYSTIDTKVQKDLDEVNRNFNGILLGDLKRYKAPLLVDRNLDKAGNIVDKDGNLVYYKKENLLTDDGYLFIPKGEFSINANGDLAITSSRILAYKKSTDIQDYYTIDGAKNLLTHRVGGLAVPDAYYLRQARHSLIIKAEFFEKNDKFYKVNETGNLFINPEYFYNNKTGLVQPQSATVIMDYKTGHIVAMIGGRDVKGSRILNRATDTARQPGSSMKPLAVYLPALDNGFTAASPILDIPMITADGKVWPNNVYTGFKGITTLRESLIYSINVSSARTLKKIGIPTSIKYLKKLGIINEENPSKDNFVQSSENKTHNDENLASLALGGMTKGVSPLDMTAAYSAIANDGVYNEPIIYTKVLDKDGNIVLEKEAKQRRVVSPQIAYVMKDILRSTAYEHTGKNAIIKGQASAGKTGTTDYNADFWFVGFTNYYAAATWMGNDSPKITITQNSWLAAKLWGHIMTKIHQDKESKPQFAQPDGIVKAYVCTKSGKKPNQFCSSDPRGVVREEIFAKGTEPTETCNVHVALKVNSSNNKLATEFTPEELKITKVFTALNPAYNPAEHNGILPKDYSYYPPVQSDTQEDLNNYNQEHGIDLNEEGINWNDVITDIINTEKKDDKKEEKKNDDNEVKILP</sequence>
<keyword evidence="13" id="KW-0812">Transmembrane</keyword>
<dbReference type="Pfam" id="PF00912">
    <property type="entry name" value="Transgly"/>
    <property type="match status" value="1"/>
</dbReference>
<dbReference type="PANTHER" id="PTHR32282:SF33">
    <property type="entry name" value="PEPTIDOGLYCAN GLYCOSYLTRANSFERASE"/>
    <property type="match status" value="1"/>
</dbReference>
<dbReference type="Proteomes" id="UP000831151">
    <property type="component" value="Chromosome"/>
</dbReference>
<dbReference type="SUPFAM" id="SSF56601">
    <property type="entry name" value="beta-lactamase/transpeptidase-like"/>
    <property type="match status" value="1"/>
</dbReference>
<keyword evidence="31" id="KW-1185">Reference proteome</keyword>
<evidence type="ECO:0000256" key="11">
    <source>
        <dbReference type="ARBA" id="ARBA00022676"/>
    </source>
</evidence>
<feature type="domain" description="Glycosyl transferase family 51" evidence="29">
    <location>
        <begin position="71"/>
        <end position="230"/>
    </location>
</feature>
<evidence type="ECO:0000256" key="6">
    <source>
        <dbReference type="ARBA" id="ARBA00012448"/>
    </source>
</evidence>
<keyword evidence="20" id="KW-0046">Antibiotic resistance</keyword>
<evidence type="ECO:0000256" key="8">
    <source>
        <dbReference type="ARBA" id="ARBA00022475"/>
    </source>
</evidence>
<dbReference type="InterPro" id="IPR050396">
    <property type="entry name" value="Glycosyltr_51/Transpeptidase"/>
</dbReference>
<comment type="similarity">
    <text evidence="4">In the C-terminal section; belongs to the transpeptidase family.</text>
</comment>
<evidence type="ECO:0000256" key="1">
    <source>
        <dbReference type="ARBA" id="ARBA00002624"/>
    </source>
</evidence>
<evidence type="ECO:0000256" key="24">
    <source>
        <dbReference type="ARBA" id="ARBA00044770"/>
    </source>
</evidence>
<comment type="subcellular location">
    <subcellularLocation>
        <location evidence="2">Cell membrane</location>
        <topology evidence="2">Single-pass type II membrane protein</topology>
    </subcellularLocation>
</comment>
<keyword evidence="8" id="KW-1003">Cell membrane</keyword>
<dbReference type="InterPro" id="IPR012338">
    <property type="entry name" value="Beta-lactam/transpept-like"/>
</dbReference>
<evidence type="ECO:0000256" key="10">
    <source>
        <dbReference type="ARBA" id="ARBA00022670"/>
    </source>
</evidence>
<keyword evidence="15" id="KW-0133">Cell shape</keyword>
<dbReference type="GO" id="GO:0009002">
    <property type="term" value="F:serine-type D-Ala-D-Ala carboxypeptidase activity"/>
    <property type="evidence" value="ECO:0007669"/>
    <property type="project" value="UniProtKB-EC"/>
</dbReference>
<dbReference type="KEGG" id="fms:M1R53_05065"/>
<evidence type="ECO:0000256" key="12">
    <source>
        <dbReference type="ARBA" id="ARBA00022679"/>
    </source>
</evidence>
<dbReference type="NCBIfam" id="TIGR02074">
    <property type="entry name" value="PBP_1a_fam"/>
    <property type="match status" value="1"/>
</dbReference>
<keyword evidence="18" id="KW-1133">Transmembrane helix</keyword>
<feature type="region of interest" description="Disordered" evidence="27">
    <location>
        <begin position="957"/>
        <end position="978"/>
    </location>
</feature>
<reference evidence="30" key="1">
    <citation type="submission" date="2022-04" db="EMBL/GenBank/DDBJ databases">
        <title>Complete genome sequences of Ezakiella coagulans and Fenollaria massiliensis.</title>
        <authorList>
            <person name="France M.T."/>
            <person name="Clifford J."/>
            <person name="Narina S."/>
            <person name="Rutt L."/>
            <person name="Ravel J."/>
        </authorList>
    </citation>
    <scope>NUCLEOTIDE SEQUENCE</scope>
    <source>
        <strain evidence="30">C0061C2</strain>
    </source>
</reference>
<keyword evidence="19" id="KW-0472">Membrane</keyword>
<comment type="similarity">
    <text evidence="5">In the N-terminal section; belongs to the glycosyltransferase 51 family.</text>
</comment>
<keyword evidence="9" id="KW-0121">Carboxypeptidase</keyword>
<dbReference type="AlphaFoldDB" id="A0A9E7ITM7"/>
<comment type="catalytic activity">
    <reaction evidence="25">
        <text>[GlcNAc-(1-&gt;4)-Mur2Ac(oyl-L-Ala-gamma-D-Glu-L-Lys-D-Ala-D-Ala)](n)-di-trans,octa-cis-undecaprenyl diphosphate + beta-D-GlcNAc-(1-&gt;4)-Mur2Ac(oyl-L-Ala-gamma-D-Glu-L-Lys-D-Ala-D-Ala)-di-trans,octa-cis-undecaprenyl diphosphate = [GlcNAc-(1-&gt;4)-Mur2Ac(oyl-L-Ala-gamma-D-Glu-L-Lys-D-Ala-D-Ala)](n+1)-di-trans,octa-cis-undecaprenyl diphosphate + di-trans,octa-cis-undecaprenyl diphosphate + H(+)</text>
        <dbReference type="Rhea" id="RHEA:23708"/>
        <dbReference type="Rhea" id="RHEA-COMP:9602"/>
        <dbReference type="Rhea" id="RHEA-COMP:9603"/>
        <dbReference type="ChEBI" id="CHEBI:15378"/>
        <dbReference type="ChEBI" id="CHEBI:58405"/>
        <dbReference type="ChEBI" id="CHEBI:60033"/>
        <dbReference type="ChEBI" id="CHEBI:78435"/>
        <dbReference type="EC" id="2.4.99.28"/>
    </reaction>
</comment>
<dbReference type="RefSeq" id="WP_249242211.1">
    <property type="nucleotide sequence ID" value="NZ_CP096649.1"/>
</dbReference>
<evidence type="ECO:0000256" key="15">
    <source>
        <dbReference type="ARBA" id="ARBA00022960"/>
    </source>
</evidence>
<evidence type="ECO:0000256" key="26">
    <source>
        <dbReference type="ARBA" id="ARBA00060592"/>
    </source>
</evidence>
<dbReference type="GO" id="GO:0046677">
    <property type="term" value="P:response to antibiotic"/>
    <property type="evidence" value="ECO:0007669"/>
    <property type="project" value="UniProtKB-KW"/>
</dbReference>
<evidence type="ECO:0000256" key="3">
    <source>
        <dbReference type="ARBA" id="ARBA00004752"/>
    </source>
</evidence>
<evidence type="ECO:0000256" key="9">
    <source>
        <dbReference type="ARBA" id="ARBA00022645"/>
    </source>
</evidence>
<evidence type="ECO:0000256" key="2">
    <source>
        <dbReference type="ARBA" id="ARBA00004401"/>
    </source>
</evidence>
<dbReference type="Gene3D" id="1.10.3810.10">
    <property type="entry name" value="Biosynthetic peptidoglycan transglycosylase-like"/>
    <property type="match status" value="1"/>
</dbReference>
<feature type="domain" description="Penicillin-binding protein transpeptidase" evidence="28">
    <location>
        <begin position="520"/>
        <end position="775"/>
    </location>
</feature>
<evidence type="ECO:0000256" key="4">
    <source>
        <dbReference type="ARBA" id="ARBA00007090"/>
    </source>
</evidence>
<evidence type="ECO:0000256" key="19">
    <source>
        <dbReference type="ARBA" id="ARBA00023136"/>
    </source>
</evidence>
<keyword evidence="22" id="KW-0961">Cell wall biogenesis/degradation</keyword>
<dbReference type="GO" id="GO:0005886">
    <property type="term" value="C:plasma membrane"/>
    <property type="evidence" value="ECO:0007669"/>
    <property type="project" value="UniProtKB-SubCell"/>
</dbReference>
<dbReference type="EC" id="2.4.99.28" evidence="24"/>
<dbReference type="GO" id="GO:0071555">
    <property type="term" value="P:cell wall organization"/>
    <property type="evidence" value="ECO:0007669"/>
    <property type="project" value="UniProtKB-KW"/>
</dbReference>
<dbReference type="InterPro" id="IPR001264">
    <property type="entry name" value="Glyco_trans_51"/>
</dbReference>
<evidence type="ECO:0000256" key="21">
    <source>
        <dbReference type="ARBA" id="ARBA00023268"/>
    </source>
</evidence>
<evidence type="ECO:0000256" key="17">
    <source>
        <dbReference type="ARBA" id="ARBA00022984"/>
    </source>
</evidence>
<evidence type="ECO:0000256" key="16">
    <source>
        <dbReference type="ARBA" id="ARBA00022968"/>
    </source>
</evidence>
<dbReference type="GO" id="GO:0008360">
    <property type="term" value="P:regulation of cell shape"/>
    <property type="evidence" value="ECO:0007669"/>
    <property type="project" value="UniProtKB-KW"/>
</dbReference>
<dbReference type="EC" id="3.4.16.4" evidence="6"/>
<name>A0A9E7ITM7_9FIRM</name>
<keyword evidence="16" id="KW-0735">Signal-anchor</keyword>
<evidence type="ECO:0000256" key="18">
    <source>
        <dbReference type="ARBA" id="ARBA00022989"/>
    </source>
</evidence>
<evidence type="ECO:0000256" key="7">
    <source>
        <dbReference type="ARBA" id="ARBA00018638"/>
    </source>
</evidence>
<evidence type="ECO:0000256" key="27">
    <source>
        <dbReference type="SAM" id="MobiDB-lite"/>
    </source>
</evidence>